<feature type="chain" id="PRO_5042936842" description="Pectinesterase inhibitor domain-containing protein" evidence="1">
    <location>
        <begin position="27"/>
        <end position="185"/>
    </location>
</feature>
<evidence type="ECO:0000313" key="3">
    <source>
        <dbReference type="EMBL" id="WVZ73478.1"/>
    </source>
</evidence>
<feature type="signal peptide" evidence="1">
    <location>
        <begin position="1"/>
        <end position="26"/>
    </location>
</feature>
<gene>
    <name evidence="3" type="ORF">U9M48_021778</name>
</gene>
<keyword evidence="4" id="KW-1185">Reference proteome</keyword>
<sequence length="185" mass="18625">METFGRARRPALRVVAWSCAMATALALATAASTADNVTDISRAGHTSAEAPPSGVNVTLICRSTPYPSVCETALTSAEARSARDPFAASVEFAMAWATTALALARNLSAPAPAAPPVAQLRDALARSAADADGATLTNQGTCSDSLAAVREQVDVLAQFIGTALALHVKRHNGGSGAPPSAAAAA</sequence>
<proteinExistence type="predicted"/>
<dbReference type="EMBL" id="CP144749">
    <property type="protein sequence ID" value="WVZ73478.1"/>
    <property type="molecule type" value="Genomic_DNA"/>
</dbReference>
<evidence type="ECO:0000259" key="2">
    <source>
        <dbReference type="Pfam" id="PF04043"/>
    </source>
</evidence>
<dbReference type="InterPro" id="IPR035513">
    <property type="entry name" value="Invertase/methylesterase_inhib"/>
</dbReference>
<organism evidence="3 4">
    <name type="scientific">Paspalum notatum var. saurae</name>
    <dbReference type="NCBI Taxonomy" id="547442"/>
    <lineage>
        <taxon>Eukaryota</taxon>
        <taxon>Viridiplantae</taxon>
        <taxon>Streptophyta</taxon>
        <taxon>Embryophyta</taxon>
        <taxon>Tracheophyta</taxon>
        <taxon>Spermatophyta</taxon>
        <taxon>Magnoliopsida</taxon>
        <taxon>Liliopsida</taxon>
        <taxon>Poales</taxon>
        <taxon>Poaceae</taxon>
        <taxon>PACMAD clade</taxon>
        <taxon>Panicoideae</taxon>
        <taxon>Andropogonodae</taxon>
        <taxon>Paspaleae</taxon>
        <taxon>Paspalinae</taxon>
        <taxon>Paspalum</taxon>
    </lineage>
</organism>
<dbReference type="AlphaFoldDB" id="A0AAQ3TH20"/>
<reference evidence="3 4" key="1">
    <citation type="submission" date="2024-02" db="EMBL/GenBank/DDBJ databases">
        <title>High-quality chromosome-scale genome assembly of Pensacola bahiagrass (Paspalum notatum Flugge var. saurae).</title>
        <authorList>
            <person name="Vega J.M."/>
            <person name="Podio M."/>
            <person name="Orjuela J."/>
            <person name="Siena L.A."/>
            <person name="Pessino S.C."/>
            <person name="Combes M.C."/>
            <person name="Mariac C."/>
            <person name="Albertini E."/>
            <person name="Pupilli F."/>
            <person name="Ortiz J.P.A."/>
            <person name="Leblanc O."/>
        </authorList>
    </citation>
    <scope>NUCLEOTIDE SEQUENCE [LARGE SCALE GENOMIC DNA]</scope>
    <source>
        <strain evidence="3">R1</strain>
        <tissue evidence="3">Leaf</tissue>
    </source>
</reference>
<keyword evidence="1" id="KW-0732">Signal</keyword>
<feature type="domain" description="Pectinesterase inhibitor" evidence="2">
    <location>
        <begin position="57"/>
        <end position="166"/>
    </location>
</feature>
<dbReference type="GO" id="GO:0004857">
    <property type="term" value="F:enzyme inhibitor activity"/>
    <property type="evidence" value="ECO:0007669"/>
    <property type="project" value="InterPro"/>
</dbReference>
<evidence type="ECO:0000313" key="4">
    <source>
        <dbReference type="Proteomes" id="UP001341281"/>
    </source>
</evidence>
<dbReference type="InterPro" id="IPR006501">
    <property type="entry name" value="Pectinesterase_inhib_dom"/>
</dbReference>
<dbReference type="Proteomes" id="UP001341281">
    <property type="component" value="Chromosome 05"/>
</dbReference>
<name>A0AAQ3TH20_PASNO</name>
<evidence type="ECO:0000256" key="1">
    <source>
        <dbReference type="SAM" id="SignalP"/>
    </source>
</evidence>
<accession>A0AAQ3TH20</accession>
<dbReference type="Gene3D" id="1.20.140.40">
    <property type="entry name" value="Invertase/pectin methylesterase inhibitor family protein"/>
    <property type="match status" value="1"/>
</dbReference>
<dbReference type="SUPFAM" id="SSF101148">
    <property type="entry name" value="Plant invertase/pectin methylesterase inhibitor"/>
    <property type="match status" value="1"/>
</dbReference>
<protein>
    <recommendedName>
        <fullName evidence="2">Pectinesterase inhibitor domain-containing protein</fullName>
    </recommendedName>
</protein>
<dbReference type="Pfam" id="PF04043">
    <property type="entry name" value="PMEI"/>
    <property type="match status" value="1"/>
</dbReference>